<accession>A0A5K3G2W4</accession>
<dbReference type="AlphaFoldDB" id="A0A5K3G2W4"/>
<dbReference type="WBParaSite" id="MCU_014816-RA">
    <property type="protein sequence ID" value="MCU_014816-RA"/>
    <property type="gene ID" value="MCU_014816"/>
</dbReference>
<protein>
    <submittedName>
        <fullName evidence="1">Secreted protein</fullName>
    </submittedName>
</protein>
<organism evidence="1">
    <name type="scientific">Mesocestoides corti</name>
    <name type="common">Flatworm</name>
    <dbReference type="NCBI Taxonomy" id="53468"/>
    <lineage>
        <taxon>Eukaryota</taxon>
        <taxon>Metazoa</taxon>
        <taxon>Spiralia</taxon>
        <taxon>Lophotrochozoa</taxon>
        <taxon>Platyhelminthes</taxon>
        <taxon>Cestoda</taxon>
        <taxon>Eucestoda</taxon>
        <taxon>Cyclophyllidea</taxon>
        <taxon>Mesocestoididae</taxon>
        <taxon>Mesocestoides</taxon>
    </lineage>
</organism>
<proteinExistence type="predicted"/>
<name>A0A5K3G2W4_MESCO</name>
<evidence type="ECO:0000313" key="1">
    <source>
        <dbReference type="WBParaSite" id="MCU_014816-RA"/>
    </source>
</evidence>
<reference evidence="1" key="1">
    <citation type="submission" date="2019-11" db="UniProtKB">
        <authorList>
            <consortium name="WormBaseParasite"/>
        </authorList>
    </citation>
    <scope>IDENTIFICATION</scope>
</reference>
<sequence>MRLRITPTPLLMPSCTLLFLPSAHPHAHEDRGHLTSRSSGLGRSRGHDVSRWDAWSIHTHPLPQPPPMHQVLPRRPQPLLLYCSCTASLASTTSHAAARAFVVATRYAGRRAGEQATW</sequence>